<dbReference type="InterPro" id="IPR020845">
    <property type="entry name" value="AMP-binding_CS"/>
</dbReference>
<dbReference type="Pfam" id="PF00501">
    <property type="entry name" value="AMP-binding"/>
    <property type="match status" value="1"/>
</dbReference>
<evidence type="ECO:0000259" key="3">
    <source>
        <dbReference type="Pfam" id="PF00501"/>
    </source>
</evidence>
<dbReference type="STRING" id="71717.A0A4Y7TUH6"/>
<reference evidence="5 6" key="1">
    <citation type="journal article" date="2019" name="Nat. Ecol. Evol.">
        <title>Megaphylogeny resolves global patterns of mushroom evolution.</title>
        <authorList>
            <person name="Varga T."/>
            <person name="Krizsan K."/>
            <person name="Foldi C."/>
            <person name="Dima B."/>
            <person name="Sanchez-Garcia M."/>
            <person name="Sanchez-Ramirez S."/>
            <person name="Szollosi G.J."/>
            <person name="Szarkandi J.G."/>
            <person name="Papp V."/>
            <person name="Albert L."/>
            <person name="Andreopoulos W."/>
            <person name="Angelini C."/>
            <person name="Antonin V."/>
            <person name="Barry K.W."/>
            <person name="Bougher N.L."/>
            <person name="Buchanan P."/>
            <person name="Buyck B."/>
            <person name="Bense V."/>
            <person name="Catcheside P."/>
            <person name="Chovatia M."/>
            <person name="Cooper J."/>
            <person name="Damon W."/>
            <person name="Desjardin D."/>
            <person name="Finy P."/>
            <person name="Geml J."/>
            <person name="Haridas S."/>
            <person name="Hughes K."/>
            <person name="Justo A."/>
            <person name="Karasinski D."/>
            <person name="Kautmanova I."/>
            <person name="Kiss B."/>
            <person name="Kocsube S."/>
            <person name="Kotiranta H."/>
            <person name="LaButti K.M."/>
            <person name="Lechner B.E."/>
            <person name="Liimatainen K."/>
            <person name="Lipzen A."/>
            <person name="Lukacs Z."/>
            <person name="Mihaltcheva S."/>
            <person name="Morgado L.N."/>
            <person name="Niskanen T."/>
            <person name="Noordeloos M.E."/>
            <person name="Ohm R.A."/>
            <person name="Ortiz-Santana B."/>
            <person name="Ovrebo C."/>
            <person name="Racz N."/>
            <person name="Riley R."/>
            <person name="Savchenko A."/>
            <person name="Shiryaev A."/>
            <person name="Soop K."/>
            <person name="Spirin V."/>
            <person name="Szebenyi C."/>
            <person name="Tomsovsky M."/>
            <person name="Tulloss R.E."/>
            <person name="Uehling J."/>
            <person name="Grigoriev I.V."/>
            <person name="Vagvolgyi C."/>
            <person name="Papp T."/>
            <person name="Martin F.M."/>
            <person name="Miettinen O."/>
            <person name="Hibbett D.S."/>
            <person name="Nagy L.G."/>
        </authorList>
    </citation>
    <scope>NUCLEOTIDE SEQUENCE [LARGE SCALE GENOMIC DNA]</scope>
    <source>
        <strain evidence="5 6">FP101781</strain>
    </source>
</reference>
<sequence>MATEVPARIYTSPLADVPTCNASVWTHLFRDHNKYPLSATAFIDATTGHRITRGTLKDLTLELAYGLRNRGPRLKRGDVVMIFAPNSLSWPAMLFGAVAAGLKLTLASSTSTPLELSWQWNDSHARMLVVAPTHYKVALEMLTGHIGLPRHEAQQRIWVMDRLWEGARQDSPLGLEEGRVNDVRSLLGLGRLEEEEKFDGVDADETVYICYSSGTTGRPKGVESTHRGSGSVFSMAWEIFKSIQGPCDVSLALLPFYHIFGLIAHLHHSFFLGIPTVVLPMPNGFDPIAFFSAIETFRVTMVMIAPPILQMISAHPAVEQYNLMSLKTLISGAAPLSPVLVKNAVAKLAMQGANVTVINGYGATETTLTVTVVPPSEWGTKVGSVGVLAPNLQARLVANVTQDGIVVDGLPGEPGEMWVRGPTVMKGYLHNPEATAHAFHGEWYKTGDILRRDDDGHFYVVDRMKELIKYKGMQIAPAELESLLLEHPAVLDVGVIGVPDPVLPGNELPRAYVVPRWDAPKDSVPFKPSQTHQLALEQEVKRWLAGKVARHKHLRGGVVVVDAIPKSPTGKILRRELRERAKRDDAKKDGLARGVEVVLARL</sequence>
<name>A0A4Y7TUH6_COPMI</name>
<dbReference type="Proteomes" id="UP000298030">
    <property type="component" value="Unassembled WGS sequence"/>
</dbReference>
<comment type="similarity">
    <text evidence="1">Belongs to the ATP-dependent AMP-binding enzyme family.</text>
</comment>
<evidence type="ECO:0000313" key="5">
    <source>
        <dbReference type="EMBL" id="TEB37840.1"/>
    </source>
</evidence>
<evidence type="ECO:0000256" key="2">
    <source>
        <dbReference type="ARBA" id="ARBA00022598"/>
    </source>
</evidence>
<dbReference type="EMBL" id="QPFP01000003">
    <property type="protein sequence ID" value="TEB37840.1"/>
    <property type="molecule type" value="Genomic_DNA"/>
</dbReference>
<gene>
    <name evidence="5" type="ORF">FA13DRAFT_708756</name>
</gene>
<dbReference type="PROSITE" id="PS00455">
    <property type="entry name" value="AMP_BINDING"/>
    <property type="match status" value="1"/>
</dbReference>
<dbReference type="InterPro" id="IPR025110">
    <property type="entry name" value="AMP-bd_C"/>
</dbReference>
<proteinExistence type="inferred from homology"/>
<dbReference type="InterPro" id="IPR042099">
    <property type="entry name" value="ANL_N_sf"/>
</dbReference>
<evidence type="ECO:0000259" key="4">
    <source>
        <dbReference type="Pfam" id="PF13193"/>
    </source>
</evidence>
<dbReference type="InterPro" id="IPR045851">
    <property type="entry name" value="AMP-bd_C_sf"/>
</dbReference>
<dbReference type="Pfam" id="PF13193">
    <property type="entry name" value="AMP-binding_C"/>
    <property type="match status" value="1"/>
</dbReference>
<evidence type="ECO:0000313" key="6">
    <source>
        <dbReference type="Proteomes" id="UP000298030"/>
    </source>
</evidence>
<dbReference type="OrthoDB" id="1898221at2759"/>
<accession>A0A4Y7TUH6</accession>
<dbReference type="GO" id="GO:0016405">
    <property type="term" value="F:CoA-ligase activity"/>
    <property type="evidence" value="ECO:0007669"/>
    <property type="project" value="TreeGrafter"/>
</dbReference>
<dbReference type="Gene3D" id="3.30.300.30">
    <property type="match status" value="1"/>
</dbReference>
<dbReference type="CDD" id="cd05911">
    <property type="entry name" value="Firefly_Luc_like"/>
    <property type="match status" value="1"/>
</dbReference>
<evidence type="ECO:0000256" key="1">
    <source>
        <dbReference type="ARBA" id="ARBA00006432"/>
    </source>
</evidence>
<dbReference type="SUPFAM" id="SSF56801">
    <property type="entry name" value="Acetyl-CoA synthetase-like"/>
    <property type="match status" value="1"/>
</dbReference>
<dbReference type="PANTHER" id="PTHR24096:SF149">
    <property type="entry name" value="AMP-BINDING DOMAIN-CONTAINING PROTEIN-RELATED"/>
    <property type="match status" value="1"/>
</dbReference>
<protein>
    <submittedName>
        <fullName evidence="5">Acetyl-CoA synthetase-like protein</fullName>
    </submittedName>
</protein>
<organism evidence="5 6">
    <name type="scientific">Coprinellus micaceus</name>
    <name type="common">Glistening ink-cap mushroom</name>
    <name type="synonym">Coprinus micaceus</name>
    <dbReference type="NCBI Taxonomy" id="71717"/>
    <lineage>
        <taxon>Eukaryota</taxon>
        <taxon>Fungi</taxon>
        <taxon>Dikarya</taxon>
        <taxon>Basidiomycota</taxon>
        <taxon>Agaricomycotina</taxon>
        <taxon>Agaricomycetes</taxon>
        <taxon>Agaricomycetidae</taxon>
        <taxon>Agaricales</taxon>
        <taxon>Agaricineae</taxon>
        <taxon>Psathyrellaceae</taxon>
        <taxon>Coprinellus</taxon>
    </lineage>
</organism>
<feature type="domain" description="AMP-dependent synthetase/ligase" evidence="3">
    <location>
        <begin position="31"/>
        <end position="429"/>
    </location>
</feature>
<keyword evidence="2" id="KW-0436">Ligase</keyword>
<keyword evidence="6" id="KW-1185">Reference proteome</keyword>
<dbReference type="AlphaFoldDB" id="A0A4Y7TUH6"/>
<comment type="caution">
    <text evidence="5">The sequence shown here is derived from an EMBL/GenBank/DDBJ whole genome shotgun (WGS) entry which is preliminary data.</text>
</comment>
<feature type="domain" description="AMP-binding enzyme C-terminal" evidence="4">
    <location>
        <begin position="479"/>
        <end position="571"/>
    </location>
</feature>
<dbReference type="Gene3D" id="3.40.50.12780">
    <property type="entry name" value="N-terminal domain of ligase-like"/>
    <property type="match status" value="1"/>
</dbReference>
<dbReference type="PANTHER" id="PTHR24096">
    <property type="entry name" value="LONG-CHAIN-FATTY-ACID--COA LIGASE"/>
    <property type="match status" value="1"/>
</dbReference>
<dbReference type="InterPro" id="IPR000873">
    <property type="entry name" value="AMP-dep_synth/lig_dom"/>
</dbReference>